<gene>
    <name evidence="1" type="ORF">L2E82_47621</name>
</gene>
<evidence type="ECO:0000313" key="2">
    <source>
        <dbReference type="Proteomes" id="UP001055811"/>
    </source>
</evidence>
<name>A0ACB8YVU3_CICIN</name>
<accession>A0ACB8YVU3</accession>
<protein>
    <submittedName>
        <fullName evidence="1">Uncharacterized protein</fullName>
    </submittedName>
</protein>
<reference evidence="1 2" key="2">
    <citation type="journal article" date="2022" name="Mol. Ecol. Resour.">
        <title>The genomes of chicory, endive, great burdock and yacon provide insights into Asteraceae paleo-polyploidization history and plant inulin production.</title>
        <authorList>
            <person name="Fan W."/>
            <person name="Wang S."/>
            <person name="Wang H."/>
            <person name="Wang A."/>
            <person name="Jiang F."/>
            <person name="Liu H."/>
            <person name="Zhao H."/>
            <person name="Xu D."/>
            <person name="Zhang Y."/>
        </authorList>
    </citation>
    <scope>NUCLEOTIDE SEQUENCE [LARGE SCALE GENOMIC DNA]</scope>
    <source>
        <strain evidence="2">cv. Punajuju</strain>
        <tissue evidence="1">Leaves</tissue>
    </source>
</reference>
<keyword evidence="2" id="KW-1185">Reference proteome</keyword>
<reference evidence="2" key="1">
    <citation type="journal article" date="2022" name="Mol. Ecol. Resour.">
        <title>The genomes of chicory, endive, great burdock and yacon provide insights into Asteraceae palaeo-polyploidization history and plant inulin production.</title>
        <authorList>
            <person name="Fan W."/>
            <person name="Wang S."/>
            <person name="Wang H."/>
            <person name="Wang A."/>
            <person name="Jiang F."/>
            <person name="Liu H."/>
            <person name="Zhao H."/>
            <person name="Xu D."/>
            <person name="Zhang Y."/>
        </authorList>
    </citation>
    <scope>NUCLEOTIDE SEQUENCE [LARGE SCALE GENOMIC DNA]</scope>
    <source>
        <strain evidence="2">cv. Punajuju</strain>
    </source>
</reference>
<organism evidence="1 2">
    <name type="scientific">Cichorium intybus</name>
    <name type="common">Chicory</name>
    <dbReference type="NCBI Taxonomy" id="13427"/>
    <lineage>
        <taxon>Eukaryota</taxon>
        <taxon>Viridiplantae</taxon>
        <taxon>Streptophyta</taxon>
        <taxon>Embryophyta</taxon>
        <taxon>Tracheophyta</taxon>
        <taxon>Spermatophyta</taxon>
        <taxon>Magnoliopsida</taxon>
        <taxon>eudicotyledons</taxon>
        <taxon>Gunneridae</taxon>
        <taxon>Pentapetalae</taxon>
        <taxon>asterids</taxon>
        <taxon>campanulids</taxon>
        <taxon>Asterales</taxon>
        <taxon>Asteraceae</taxon>
        <taxon>Cichorioideae</taxon>
        <taxon>Cichorieae</taxon>
        <taxon>Cichoriinae</taxon>
        <taxon>Cichorium</taxon>
    </lineage>
</organism>
<dbReference type="Proteomes" id="UP001055811">
    <property type="component" value="Linkage Group LG09"/>
</dbReference>
<proteinExistence type="predicted"/>
<comment type="caution">
    <text evidence="1">The sequence shown here is derived from an EMBL/GenBank/DDBJ whole genome shotgun (WGS) entry which is preliminary data.</text>
</comment>
<evidence type="ECO:0000313" key="1">
    <source>
        <dbReference type="EMBL" id="KAI3689657.1"/>
    </source>
</evidence>
<sequence>MANPESQEQTVNEHPISKRSVQKDAQQNLQPKDTSTFSQSKDFVLIDRVVVYDLGGQRIGWANYDRFKSHWSLFSGILMGIGYMGIAEDLNKLDFDIKKEVFKSKKEIKDIVAAPVKFK</sequence>
<dbReference type="EMBL" id="CM042017">
    <property type="protein sequence ID" value="KAI3689657.1"/>
    <property type="molecule type" value="Genomic_DNA"/>
</dbReference>